<evidence type="ECO:0000313" key="2">
    <source>
        <dbReference type="EnsemblMetazoa" id="XP_032458020"/>
    </source>
</evidence>
<feature type="region of interest" description="Disordered" evidence="1">
    <location>
        <begin position="271"/>
        <end position="372"/>
    </location>
</feature>
<feature type="compositionally biased region" description="Low complexity" evidence="1">
    <location>
        <begin position="345"/>
        <end position="354"/>
    </location>
</feature>
<name>A0A7M7R5Q6_NASVI</name>
<feature type="compositionally biased region" description="Polar residues" evidence="1">
    <location>
        <begin position="226"/>
        <end position="237"/>
    </location>
</feature>
<accession>A0A7M7R5Q6</accession>
<evidence type="ECO:0000256" key="1">
    <source>
        <dbReference type="SAM" id="MobiDB-lite"/>
    </source>
</evidence>
<feature type="compositionally biased region" description="Polar residues" evidence="1">
    <location>
        <begin position="209"/>
        <end position="218"/>
    </location>
</feature>
<protein>
    <submittedName>
        <fullName evidence="2">Uncharacterized protein</fullName>
    </submittedName>
</protein>
<keyword evidence="3" id="KW-1185">Reference proteome</keyword>
<reference evidence="2" key="1">
    <citation type="submission" date="2021-01" db="UniProtKB">
        <authorList>
            <consortium name="EnsemblMetazoa"/>
        </authorList>
    </citation>
    <scope>IDENTIFICATION</scope>
</reference>
<dbReference type="InParanoid" id="A0A7M7R5Q6"/>
<dbReference type="Proteomes" id="UP000002358">
    <property type="component" value="Unassembled WGS sequence"/>
</dbReference>
<sequence>MSNTDEILPHKTDDFLSSVNNEKLERALKELKLDPYGPTSDRLARLRRRLQGEYHLKDFQVLLGKEEEAKAIRDKALENFIDKIRDQNPNDAEAAWNFNEQNVTKRATQNLLNQDDSLLIVNTKTGTISKRGMSKFIRVTLDTGEQIKIPSEVAKFWKASNPEEQENPLIQELTQNQTTRIPIGNSTPHKQRLVEPGQAYETGKRVNEKSANATSPKSNVDKTCHNGITANTQKKPETNINTVEVPTMDEVTKFLSRELTKFRESIKATVTNHINPKSSQNSNGHNNNPNQQGGSQDNNPNNKRYNNRYRGQNNNKRGYYNNNNNNGDRNNPENDSNWRDHQTDNNSQNNRGGPNNHGGYQNVGNRGGFNNN</sequence>
<feature type="compositionally biased region" description="Low complexity" evidence="1">
    <location>
        <begin position="278"/>
        <end position="329"/>
    </location>
</feature>
<feature type="compositionally biased region" description="Polar residues" evidence="1">
    <location>
        <begin position="358"/>
        <end position="372"/>
    </location>
</feature>
<dbReference type="GeneID" id="116738690"/>
<evidence type="ECO:0000313" key="3">
    <source>
        <dbReference type="Proteomes" id="UP000002358"/>
    </source>
</evidence>
<dbReference type="AlphaFoldDB" id="A0A7M7R5Q6"/>
<organism evidence="2 3">
    <name type="scientific">Nasonia vitripennis</name>
    <name type="common">Parasitic wasp</name>
    <dbReference type="NCBI Taxonomy" id="7425"/>
    <lineage>
        <taxon>Eukaryota</taxon>
        <taxon>Metazoa</taxon>
        <taxon>Ecdysozoa</taxon>
        <taxon>Arthropoda</taxon>
        <taxon>Hexapoda</taxon>
        <taxon>Insecta</taxon>
        <taxon>Pterygota</taxon>
        <taxon>Neoptera</taxon>
        <taxon>Endopterygota</taxon>
        <taxon>Hymenoptera</taxon>
        <taxon>Apocrita</taxon>
        <taxon>Proctotrupomorpha</taxon>
        <taxon>Chalcidoidea</taxon>
        <taxon>Pteromalidae</taxon>
        <taxon>Pteromalinae</taxon>
        <taxon>Nasonia</taxon>
    </lineage>
</organism>
<dbReference type="RefSeq" id="XP_032458020.1">
    <property type="nucleotide sequence ID" value="XM_032602129.1"/>
</dbReference>
<feature type="compositionally biased region" description="Basic and acidic residues" evidence="1">
    <location>
        <begin position="330"/>
        <end position="343"/>
    </location>
</feature>
<dbReference type="EnsemblMetazoa" id="XM_032602129">
    <property type="protein sequence ID" value="XP_032458020"/>
    <property type="gene ID" value="LOC116738690"/>
</dbReference>
<dbReference type="KEGG" id="nvi:116738690"/>
<proteinExistence type="predicted"/>
<feature type="region of interest" description="Disordered" evidence="1">
    <location>
        <begin position="203"/>
        <end position="237"/>
    </location>
</feature>